<protein>
    <submittedName>
        <fullName evidence="1">Uncharacterized protein</fullName>
    </submittedName>
</protein>
<proteinExistence type="predicted"/>
<organism evidence="1 2">
    <name type="scientific">Russula earlei</name>
    <dbReference type="NCBI Taxonomy" id="71964"/>
    <lineage>
        <taxon>Eukaryota</taxon>
        <taxon>Fungi</taxon>
        <taxon>Dikarya</taxon>
        <taxon>Basidiomycota</taxon>
        <taxon>Agaricomycotina</taxon>
        <taxon>Agaricomycetes</taxon>
        <taxon>Russulales</taxon>
        <taxon>Russulaceae</taxon>
        <taxon>Russula</taxon>
    </lineage>
</organism>
<dbReference type="EMBL" id="JAGFNK010000048">
    <property type="protein sequence ID" value="KAI9510158.1"/>
    <property type="molecule type" value="Genomic_DNA"/>
</dbReference>
<gene>
    <name evidence="1" type="ORF">F5148DRAFT_1147789</name>
</gene>
<keyword evidence="2" id="KW-1185">Reference proteome</keyword>
<dbReference type="Proteomes" id="UP001207468">
    <property type="component" value="Unassembled WGS sequence"/>
</dbReference>
<reference evidence="1" key="1">
    <citation type="submission" date="2021-03" db="EMBL/GenBank/DDBJ databases">
        <title>Evolutionary priming and transition to the ectomycorrhizal habit in an iconic lineage of mushroom-forming fungi: is preadaptation a requirement?</title>
        <authorList>
            <consortium name="DOE Joint Genome Institute"/>
            <person name="Looney B.P."/>
            <person name="Miyauchi S."/>
            <person name="Morin E."/>
            <person name="Drula E."/>
            <person name="Courty P.E."/>
            <person name="Chicoki N."/>
            <person name="Fauchery L."/>
            <person name="Kohler A."/>
            <person name="Kuo A."/>
            <person name="LaButti K."/>
            <person name="Pangilinan J."/>
            <person name="Lipzen A."/>
            <person name="Riley R."/>
            <person name="Andreopoulos W."/>
            <person name="He G."/>
            <person name="Johnson J."/>
            <person name="Barry K.W."/>
            <person name="Grigoriev I.V."/>
            <person name="Nagy L."/>
            <person name="Hibbett D."/>
            <person name="Henrissat B."/>
            <person name="Matheny P.B."/>
            <person name="Labbe J."/>
            <person name="Martin A.F."/>
        </authorList>
    </citation>
    <scope>NUCLEOTIDE SEQUENCE</scope>
    <source>
        <strain evidence="1">BPL698</strain>
    </source>
</reference>
<comment type="caution">
    <text evidence="1">The sequence shown here is derived from an EMBL/GenBank/DDBJ whole genome shotgun (WGS) entry which is preliminary data.</text>
</comment>
<evidence type="ECO:0000313" key="1">
    <source>
        <dbReference type="EMBL" id="KAI9510158.1"/>
    </source>
</evidence>
<name>A0ACC0UF06_9AGAM</name>
<evidence type="ECO:0000313" key="2">
    <source>
        <dbReference type="Proteomes" id="UP001207468"/>
    </source>
</evidence>
<sequence length="263" mass="28174">MFARLDREGWCCGDVPHGAILHAGTGRLLESPRDHTPGLKKLGHPKYGRPDTALTHGFTCALDPQAAQIPARNDNAETGGYHPPTQQRPSCGSWLAHFCAVTSHAPHSNLPRQPGREPAARSPPSHLGPPAPNSGSQILPPDSAGLIQIASCGGHQKADTQPRFREKTGRGAGVESEECHELGPAEGRPHSGPFLLRIRTTGGQNLGARLVDELSHRPARTNPFKVGRRECSLDGAGWNTFGEPRQGVKTAWTNFGVRHSVQA</sequence>
<accession>A0ACC0UF06</accession>